<reference evidence="1 2" key="1">
    <citation type="journal article" date="2017" name="Nat. Commun.">
        <title>Genome assembly with in vitro proximity ligation data and whole-genome triplication in lettuce.</title>
        <authorList>
            <person name="Reyes-Chin-Wo S."/>
            <person name="Wang Z."/>
            <person name="Yang X."/>
            <person name="Kozik A."/>
            <person name="Arikit S."/>
            <person name="Song C."/>
            <person name="Xia L."/>
            <person name="Froenicke L."/>
            <person name="Lavelle D.O."/>
            <person name="Truco M.J."/>
            <person name="Xia R."/>
            <person name="Zhu S."/>
            <person name="Xu C."/>
            <person name="Xu H."/>
            <person name="Xu X."/>
            <person name="Cox K."/>
            <person name="Korf I."/>
            <person name="Meyers B.C."/>
            <person name="Michelmore R.W."/>
        </authorList>
    </citation>
    <scope>NUCLEOTIDE SEQUENCE [LARGE SCALE GENOMIC DNA]</scope>
    <source>
        <strain evidence="2">cv. Salinas</strain>
        <tissue evidence="1">Seedlings</tissue>
    </source>
</reference>
<evidence type="ECO:0000313" key="2">
    <source>
        <dbReference type="Proteomes" id="UP000235145"/>
    </source>
</evidence>
<accession>A0A9R1URK9</accession>
<proteinExistence type="predicted"/>
<dbReference type="EMBL" id="NBSK02000008">
    <property type="protein sequence ID" value="KAJ0191862.1"/>
    <property type="molecule type" value="Genomic_DNA"/>
</dbReference>
<evidence type="ECO:0000313" key="1">
    <source>
        <dbReference type="EMBL" id="KAJ0191862.1"/>
    </source>
</evidence>
<name>A0A9R1URK9_LACSA</name>
<sequence>MYDINVCILHTVAGIWVEGNDNIAAYKRSIIVYVRSDKPKTIQSYWGCYDPLSYPLFFLTVSRDGILIFQDMEFPSIILLPFHPHLLHLGLLRTPARTPFFLVQPSRPGGQVG</sequence>
<dbReference type="AlphaFoldDB" id="A0A9R1URK9"/>
<comment type="caution">
    <text evidence="1">The sequence shown here is derived from an EMBL/GenBank/DDBJ whole genome shotgun (WGS) entry which is preliminary data.</text>
</comment>
<protein>
    <submittedName>
        <fullName evidence="1">Uncharacterized protein</fullName>
    </submittedName>
</protein>
<gene>
    <name evidence="1" type="ORF">LSAT_V11C800411730</name>
</gene>
<dbReference type="Proteomes" id="UP000235145">
    <property type="component" value="Unassembled WGS sequence"/>
</dbReference>
<organism evidence="1 2">
    <name type="scientific">Lactuca sativa</name>
    <name type="common">Garden lettuce</name>
    <dbReference type="NCBI Taxonomy" id="4236"/>
    <lineage>
        <taxon>Eukaryota</taxon>
        <taxon>Viridiplantae</taxon>
        <taxon>Streptophyta</taxon>
        <taxon>Embryophyta</taxon>
        <taxon>Tracheophyta</taxon>
        <taxon>Spermatophyta</taxon>
        <taxon>Magnoliopsida</taxon>
        <taxon>eudicotyledons</taxon>
        <taxon>Gunneridae</taxon>
        <taxon>Pentapetalae</taxon>
        <taxon>asterids</taxon>
        <taxon>campanulids</taxon>
        <taxon>Asterales</taxon>
        <taxon>Asteraceae</taxon>
        <taxon>Cichorioideae</taxon>
        <taxon>Cichorieae</taxon>
        <taxon>Lactucinae</taxon>
        <taxon>Lactuca</taxon>
    </lineage>
</organism>
<keyword evidence="2" id="KW-1185">Reference proteome</keyword>